<evidence type="ECO:0000256" key="4">
    <source>
        <dbReference type="ARBA" id="ARBA00007837"/>
    </source>
</evidence>
<proteinExistence type="inferred from homology"/>
<evidence type="ECO:0000256" key="11">
    <source>
        <dbReference type="ARBA" id="ARBA00022723"/>
    </source>
</evidence>
<dbReference type="InterPro" id="IPR015813">
    <property type="entry name" value="Pyrv/PenolPyrv_kinase-like_dom"/>
</dbReference>
<dbReference type="GO" id="GO:0008965">
    <property type="term" value="F:phosphoenolpyruvate-protein phosphotransferase activity"/>
    <property type="evidence" value="ECO:0007669"/>
    <property type="project" value="UniProtKB-EC"/>
</dbReference>
<dbReference type="Pfam" id="PF00391">
    <property type="entry name" value="PEP-utilizers"/>
    <property type="match status" value="1"/>
</dbReference>
<organism evidence="16 17">
    <name type="scientific">Pseudomarimonas salicorniae</name>
    <dbReference type="NCBI Taxonomy" id="2933270"/>
    <lineage>
        <taxon>Bacteria</taxon>
        <taxon>Pseudomonadati</taxon>
        <taxon>Pseudomonadota</taxon>
        <taxon>Gammaproteobacteria</taxon>
        <taxon>Lysobacterales</taxon>
        <taxon>Lysobacteraceae</taxon>
        <taxon>Pseudomarimonas</taxon>
    </lineage>
</organism>
<evidence type="ECO:0000259" key="14">
    <source>
        <dbReference type="PROSITE" id="PS51093"/>
    </source>
</evidence>
<dbReference type="InterPro" id="IPR008731">
    <property type="entry name" value="PTS_EIN"/>
</dbReference>
<dbReference type="PROSITE" id="PS51350">
    <property type="entry name" value="PTS_HPR_DOM"/>
    <property type="match status" value="1"/>
</dbReference>
<evidence type="ECO:0000256" key="13">
    <source>
        <dbReference type="ARBA" id="ARBA00022842"/>
    </source>
</evidence>
<dbReference type="Pfam" id="PF05524">
    <property type="entry name" value="PEP-utilisers_N"/>
    <property type="match status" value="1"/>
</dbReference>
<dbReference type="PROSITE" id="PS00369">
    <property type="entry name" value="PTS_HPR_HIS"/>
    <property type="match status" value="1"/>
</dbReference>
<keyword evidence="6" id="KW-0813">Transport</keyword>
<dbReference type="InterPro" id="IPR001020">
    <property type="entry name" value="PTS_HPr_His_P_site"/>
</dbReference>
<dbReference type="Gene3D" id="3.30.1340.10">
    <property type="entry name" value="HPr-like"/>
    <property type="match status" value="1"/>
</dbReference>
<evidence type="ECO:0000256" key="12">
    <source>
        <dbReference type="ARBA" id="ARBA00022777"/>
    </source>
</evidence>
<keyword evidence="7" id="KW-0963">Cytoplasm</keyword>
<reference evidence="16" key="1">
    <citation type="submission" date="2022-04" db="EMBL/GenBank/DDBJ databases">
        <title>Lysobacter sp. CAU 1642 isolated from sea sand.</title>
        <authorList>
            <person name="Kim W."/>
        </authorList>
    </citation>
    <scope>NUCLEOTIDE SEQUENCE</scope>
    <source>
        <strain evidence="16">CAU 1642</strain>
    </source>
</reference>
<keyword evidence="12" id="KW-0418">Kinase</keyword>
<keyword evidence="8" id="KW-0762">Sugar transport</keyword>
<dbReference type="InterPro" id="IPR023151">
    <property type="entry name" value="PEP_util_CS"/>
</dbReference>
<comment type="cofactor">
    <cofactor evidence="2">
        <name>Mg(2+)</name>
        <dbReference type="ChEBI" id="CHEBI:18420"/>
    </cofactor>
</comment>
<evidence type="ECO:0000256" key="7">
    <source>
        <dbReference type="ARBA" id="ARBA00022490"/>
    </source>
</evidence>
<evidence type="ECO:0000256" key="10">
    <source>
        <dbReference type="ARBA" id="ARBA00022683"/>
    </source>
</evidence>
<dbReference type="NCBIfam" id="TIGR01417">
    <property type="entry name" value="PTS_I_fam"/>
    <property type="match status" value="1"/>
</dbReference>
<dbReference type="RefSeq" id="WP_248205278.1">
    <property type="nucleotide sequence ID" value="NZ_JALNMH010000002.1"/>
</dbReference>
<comment type="similarity">
    <text evidence="4">Belongs to the PEP-utilizing enzyme family.</text>
</comment>
<feature type="domain" description="PTS EIIA type-1" evidence="14">
    <location>
        <begin position="26"/>
        <end position="130"/>
    </location>
</feature>
<dbReference type="Pfam" id="PF00381">
    <property type="entry name" value="PTS-HPr"/>
    <property type="match status" value="1"/>
</dbReference>
<dbReference type="SUPFAM" id="SSF55594">
    <property type="entry name" value="HPr-like"/>
    <property type="match status" value="1"/>
</dbReference>
<evidence type="ECO:0000313" key="17">
    <source>
        <dbReference type="Proteomes" id="UP001431449"/>
    </source>
</evidence>
<dbReference type="PROSITE" id="PS00742">
    <property type="entry name" value="PEP_ENZYMES_2"/>
    <property type="match status" value="1"/>
</dbReference>
<evidence type="ECO:0000256" key="3">
    <source>
        <dbReference type="ARBA" id="ARBA00004496"/>
    </source>
</evidence>
<protein>
    <recommendedName>
        <fullName evidence="5">phosphoenolpyruvate--protein phosphotransferase</fullName>
        <ecNumber evidence="5">2.7.3.9</ecNumber>
    </recommendedName>
</protein>
<dbReference type="InterPro" id="IPR040442">
    <property type="entry name" value="Pyrv_kinase-like_dom_sf"/>
</dbReference>
<dbReference type="SUPFAM" id="SSF51621">
    <property type="entry name" value="Phosphoenolpyruvate/pyruvate domain"/>
    <property type="match status" value="1"/>
</dbReference>
<keyword evidence="9 16" id="KW-0808">Transferase</keyword>
<dbReference type="InterPro" id="IPR008279">
    <property type="entry name" value="PEP-util_enz_mobile_dom"/>
</dbReference>
<dbReference type="InterPro" id="IPR036637">
    <property type="entry name" value="Phosphohistidine_dom_sf"/>
</dbReference>
<dbReference type="Gene3D" id="3.20.20.60">
    <property type="entry name" value="Phosphoenolpyruvate-binding domains"/>
    <property type="match status" value="1"/>
</dbReference>
<dbReference type="InterPro" id="IPR050499">
    <property type="entry name" value="PEP-utilizing_PTS_enzyme"/>
</dbReference>
<dbReference type="NCBIfam" id="TIGR01003">
    <property type="entry name" value="PTS_HPr_family"/>
    <property type="match status" value="1"/>
</dbReference>
<dbReference type="PRINTS" id="PR01736">
    <property type="entry name" value="PHPHTRNFRASE"/>
</dbReference>
<dbReference type="InterPro" id="IPR035895">
    <property type="entry name" value="HPr-like_sf"/>
</dbReference>
<dbReference type="InterPro" id="IPR000032">
    <property type="entry name" value="HPr-like"/>
</dbReference>
<dbReference type="Pfam" id="PF00358">
    <property type="entry name" value="PTS_EIIA_1"/>
    <property type="match status" value="1"/>
</dbReference>
<keyword evidence="17" id="KW-1185">Reference proteome</keyword>
<dbReference type="Gene3D" id="1.10.274.10">
    <property type="entry name" value="PtsI, HPr-binding domain"/>
    <property type="match status" value="1"/>
</dbReference>
<evidence type="ECO:0000259" key="15">
    <source>
        <dbReference type="PROSITE" id="PS51350"/>
    </source>
</evidence>
<dbReference type="InterPro" id="IPR011055">
    <property type="entry name" value="Dup_hybrid_motif"/>
</dbReference>
<dbReference type="SUPFAM" id="SSF52009">
    <property type="entry name" value="Phosphohistidine domain"/>
    <property type="match status" value="1"/>
</dbReference>
<dbReference type="SUPFAM" id="SSF47831">
    <property type="entry name" value="Enzyme I of the PEP:sugar phosphotransferase system HPr-binding (sub)domain"/>
    <property type="match status" value="1"/>
</dbReference>
<dbReference type="PRINTS" id="PR00107">
    <property type="entry name" value="PHOSPHOCPHPR"/>
</dbReference>
<gene>
    <name evidence="16" type="primary">ptsP</name>
    <name evidence="16" type="ORF">M0G41_03945</name>
</gene>
<dbReference type="EMBL" id="JALNMH010000002">
    <property type="protein sequence ID" value="MCK7592817.1"/>
    <property type="molecule type" value="Genomic_DNA"/>
</dbReference>
<evidence type="ECO:0000256" key="5">
    <source>
        <dbReference type="ARBA" id="ARBA00012232"/>
    </source>
</evidence>
<dbReference type="InterPro" id="IPR001127">
    <property type="entry name" value="PTS_EIIA_1_perm"/>
</dbReference>
<evidence type="ECO:0000256" key="2">
    <source>
        <dbReference type="ARBA" id="ARBA00001946"/>
    </source>
</evidence>
<evidence type="ECO:0000256" key="6">
    <source>
        <dbReference type="ARBA" id="ARBA00022448"/>
    </source>
</evidence>
<dbReference type="Proteomes" id="UP001431449">
    <property type="component" value="Unassembled WGS sequence"/>
</dbReference>
<evidence type="ECO:0000256" key="1">
    <source>
        <dbReference type="ARBA" id="ARBA00000683"/>
    </source>
</evidence>
<dbReference type="InterPro" id="IPR000121">
    <property type="entry name" value="PEP_util_C"/>
</dbReference>
<name>A0ABT0GEN7_9GAMM</name>
<dbReference type="NCBIfam" id="TIGR00830">
    <property type="entry name" value="PTBA"/>
    <property type="match status" value="1"/>
</dbReference>
<comment type="subcellular location">
    <subcellularLocation>
        <location evidence="3">Cytoplasm</location>
    </subcellularLocation>
</comment>
<dbReference type="EC" id="2.7.3.9" evidence="5"/>
<evidence type="ECO:0000313" key="16">
    <source>
        <dbReference type="EMBL" id="MCK7592817.1"/>
    </source>
</evidence>
<sequence>MADSTSAVAVLAPLSGIRVALERVPDPVFAQRIVGDGCSLDPVSGTLLAPIDGRVVQLHGSRHALTLRSPAGIDLLLHIGVDTVGLRGEGFEALVAEGEEVRAGQPLIRFDIDGVAQRARSLLTQVLVANVDAIERIELGRGALEAGGSVLFRVFPKSASTGAPVGGDAAAGELLVSDPLPLPNPAGLHARPAAVLAERARAFDCPIFLLLGERRGNARSVVEIMALGSRQGDALRIEARGPAATSAIETLSALIRQGCGEDLEAAAAQLAAMTAAASQPAASSRREPGVLVGVTASPGMALGAVARWRRAAPRIVDQAGAPEAEREKLTKALDEVRRRLARLGSAAHDAARSGVLGAQQGMLDDPGLAEKAEEGIAAGLSAGRAWQAAVEKQAGVLEALDNPLMRERAADLRDVGAAVLRAFSGEVEQPAELPEGCILVAEDLTPSETAQLDVSRVRGLCTTGGGPTGHVAILARSLGLPALCGVDAGVLDLPEGSEVLLDASAGRLLSAPDDGQREAARAAIERARQRQASMQAAAARPAHSRCGARILVVANVRHAGDAREALAAGAEGVGLLRSEFLFDARDSAPDEAEQAAAYAEVAEALGPQRPLVIRTLDVGGDKPLPYLPLPREDNPFLGLRGIRVSLAHPELFRVQLRALLRGAGQGDLHLMLPMVAGVEELREARTLLQREADALGVAAPKLGVMIEVPSAALTADALAAEADFFSIGSNDLTQYTLAMDRGHARLAAQADALHPAVLRLVGMTAEAGSRHGRWVGVCGAIAADPLAVPALLGLGVTELSVPAPAVAATKATVAAQSLEDCRALAAELLRLGTAAEVRARLADWEAAHAM</sequence>
<evidence type="ECO:0000256" key="8">
    <source>
        <dbReference type="ARBA" id="ARBA00022597"/>
    </source>
</evidence>
<dbReference type="CDD" id="cd00367">
    <property type="entry name" value="PTS-HPr_like"/>
    <property type="match status" value="1"/>
</dbReference>
<dbReference type="PROSITE" id="PS51093">
    <property type="entry name" value="PTS_EIIA_TYPE_1"/>
    <property type="match status" value="1"/>
</dbReference>
<dbReference type="InterPro" id="IPR006318">
    <property type="entry name" value="PTS_EI-like"/>
</dbReference>
<dbReference type="PANTHER" id="PTHR46244:SF6">
    <property type="entry name" value="PHOSPHOENOLPYRUVATE-PROTEIN PHOSPHOTRANSFERASE"/>
    <property type="match status" value="1"/>
</dbReference>
<evidence type="ECO:0000256" key="9">
    <source>
        <dbReference type="ARBA" id="ARBA00022679"/>
    </source>
</evidence>
<comment type="caution">
    <text evidence="16">The sequence shown here is derived from an EMBL/GenBank/DDBJ whole genome shotgun (WGS) entry which is preliminary data.</text>
</comment>
<comment type="catalytic activity">
    <reaction evidence="1">
        <text>L-histidyl-[protein] + phosphoenolpyruvate = N(pros)-phospho-L-histidyl-[protein] + pyruvate</text>
        <dbReference type="Rhea" id="RHEA:23880"/>
        <dbReference type="Rhea" id="RHEA-COMP:9745"/>
        <dbReference type="Rhea" id="RHEA-COMP:9746"/>
        <dbReference type="ChEBI" id="CHEBI:15361"/>
        <dbReference type="ChEBI" id="CHEBI:29979"/>
        <dbReference type="ChEBI" id="CHEBI:58702"/>
        <dbReference type="ChEBI" id="CHEBI:64837"/>
        <dbReference type="EC" id="2.7.3.9"/>
    </reaction>
</comment>
<dbReference type="SUPFAM" id="SSF51261">
    <property type="entry name" value="Duplicated hybrid motif"/>
    <property type="match status" value="1"/>
</dbReference>
<keyword evidence="13" id="KW-0460">Magnesium</keyword>
<dbReference type="Pfam" id="PF02896">
    <property type="entry name" value="PEP-utilizers_C"/>
    <property type="match status" value="1"/>
</dbReference>
<keyword evidence="10" id="KW-0598">Phosphotransferase system</keyword>
<keyword evidence="11" id="KW-0479">Metal-binding</keyword>
<dbReference type="Gene3D" id="2.70.70.10">
    <property type="entry name" value="Glucose Permease (Domain IIA)"/>
    <property type="match status" value="1"/>
</dbReference>
<feature type="domain" description="HPr" evidence="15">
    <location>
        <begin position="169"/>
        <end position="262"/>
    </location>
</feature>
<accession>A0ABT0GEN7</accession>
<dbReference type="InterPro" id="IPR036618">
    <property type="entry name" value="PtsI_HPr-bd_sf"/>
</dbReference>
<dbReference type="PANTHER" id="PTHR46244">
    <property type="entry name" value="PHOSPHOENOLPYRUVATE-PROTEIN PHOSPHOTRANSFERASE"/>
    <property type="match status" value="1"/>
</dbReference>
<dbReference type="PROSITE" id="PS00371">
    <property type="entry name" value="PTS_EIIA_TYPE_1_HIS"/>
    <property type="match status" value="1"/>
</dbReference>
<dbReference type="Gene3D" id="3.50.30.10">
    <property type="entry name" value="Phosphohistidine domain"/>
    <property type="match status" value="1"/>
</dbReference>